<name>A0A0J8V793_9GAMM</name>
<dbReference type="EMBL" id="PYLZ01000005">
    <property type="protein sequence ID" value="PSW24514.1"/>
    <property type="molecule type" value="Genomic_DNA"/>
</dbReference>
<sequence length="112" mass="12935">MLHHYDKYACEPFYPERDIKALYDNFYDVVFCCNVLNVNDDNNLPSVIYDLHSLNCGTFVIQIYEGNKSGNGGCTRDGYQRNEPAESYREIIHEVFGDSTIERKGNVLLVTR</sequence>
<dbReference type="Proteomes" id="UP000240481">
    <property type="component" value="Unassembled WGS sequence"/>
</dbReference>
<proteinExistence type="predicted"/>
<gene>
    <name evidence="1" type="ORF">C9I94_10785</name>
</gene>
<evidence type="ECO:0008006" key="3">
    <source>
        <dbReference type="Google" id="ProtNLM"/>
    </source>
</evidence>
<dbReference type="STRING" id="680026.AB733_22985"/>
<evidence type="ECO:0000313" key="1">
    <source>
        <dbReference type="EMBL" id="PSW24514.1"/>
    </source>
</evidence>
<evidence type="ECO:0000313" key="2">
    <source>
        <dbReference type="Proteomes" id="UP000240481"/>
    </source>
</evidence>
<dbReference type="AlphaFoldDB" id="A0A0J8V793"/>
<accession>A0A0J8V793</accession>
<comment type="caution">
    <text evidence="1">The sequence shown here is derived from an EMBL/GenBank/DDBJ whole genome shotgun (WGS) entry which is preliminary data.</text>
</comment>
<organism evidence="1 2">
    <name type="scientific">Photobacterium swingsii</name>
    <dbReference type="NCBI Taxonomy" id="680026"/>
    <lineage>
        <taxon>Bacteria</taxon>
        <taxon>Pseudomonadati</taxon>
        <taxon>Pseudomonadota</taxon>
        <taxon>Gammaproteobacteria</taxon>
        <taxon>Vibrionales</taxon>
        <taxon>Vibrionaceae</taxon>
        <taxon>Photobacterium</taxon>
    </lineage>
</organism>
<reference evidence="1 2" key="1">
    <citation type="submission" date="2018-01" db="EMBL/GenBank/DDBJ databases">
        <title>Whole genome sequencing of Histamine producing bacteria.</title>
        <authorList>
            <person name="Butler K."/>
        </authorList>
    </citation>
    <scope>NUCLEOTIDE SEQUENCE [LARGE SCALE GENOMIC DNA]</scope>
    <source>
        <strain evidence="1 2">DSM 24669</strain>
    </source>
</reference>
<protein>
    <recommendedName>
        <fullName evidence="3">Methyltransferase type 11 domain-containing protein</fullName>
    </recommendedName>
</protein>
<keyword evidence="2" id="KW-1185">Reference proteome</keyword>